<dbReference type="PROSITE" id="PS50801">
    <property type="entry name" value="STAS"/>
    <property type="match status" value="1"/>
</dbReference>
<name>A0ABS1VR43_9ACTN</name>
<reference evidence="2 3" key="1">
    <citation type="submission" date="2021-01" db="EMBL/GenBank/DDBJ databases">
        <title>Actinoplanes sp. nov. LDG1-01 isolated from lichen.</title>
        <authorList>
            <person name="Saeng-In P."/>
            <person name="Phongsopitanun W."/>
            <person name="Kanchanasin P."/>
            <person name="Yuki M."/>
            <person name="Kudo T."/>
            <person name="Ohkuma M."/>
            <person name="Tanasupawat S."/>
        </authorList>
    </citation>
    <scope>NUCLEOTIDE SEQUENCE [LARGE SCALE GENOMIC DNA]</scope>
    <source>
        <strain evidence="2 3">LDG1-01</strain>
    </source>
</reference>
<dbReference type="Proteomes" id="UP000598996">
    <property type="component" value="Unassembled WGS sequence"/>
</dbReference>
<dbReference type="InterPro" id="IPR036513">
    <property type="entry name" value="STAS_dom_sf"/>
</dbReference>
<evidence type="ECO:0000313" key="2">
    <source>
        <dbReference type="EMBL" id="MBL7256021.1"/>
    </source>
</evidence>
<dbReference type="RefSeq" id="WP_202992538.1">
    <property type="nucleotide sequence ID" value="NZ_JAENHO010000004.1"/>
</dbReference>
<dbReference type="EMBL" id="JAENHO010000004">
    <property type="protein sequence ID" value="MBL7256021.1"/>
    <property type="molecule type" value="Genomic_DNA"/>
</dbReference>
<dbReference type="Gene3D" id="3.30.750.24">
    <property type="entry name" value="STAS domain"/>
    <property type="match status" value="1"/>
</dbReference>
<comment type="caution">
    <text evidence="2">The sequence shown here is derived from an EMBL/GenBank/DDBJ whole genome shotgun (WGS) entry which is preliminary data.</text>
</comment>
<evidence type="ECO:0000313" key="3">
    <source>
        <dbReference type="Proteomes" id="UP000598996"/>
    </source>
</evidence>
<feature type="domain" description="STAS" evidence="1">
    <location>
        <begin position="29"/>
        <end position="100"/>
    </location>
</feature>
<evidence type="ECO:0000259" key="1">
    <source>
        <dbReference type="PROSITE" id="PS50801"/>
    </source>
</evidence>
<keyword evidence="3" id="KW-1185">Reference proteome</keyword>
<gene>
    <name evidence="2" type="ORF">JKJ07_17125</name>
</gene>
<dbReference type="InterPro" id="IPR058548">
    <property type="entry name" value="MlaB-like_STAS"/>
</dbReference>
<proteinExistence type="predicted"/>
<protein>
    <submittedName>
        <fullName evidence="2">STAS domain-containing protein</fullName>
    </submittedName>
</protein>
<dbReference type="InterPro" id="IPR002645">
    <property type="entry name" value="STAS_dom"/>
</dbReference>
<dbReference type="SUPFAM" id="SSF52091">
    <property type="entry name" value="SpoIIaa-like"/>
    <property type="match status" value="1"/>
</dbReference>
<organism evidence="2 3">
    <name type="scientific">Paractinoplanes lichenicola</name>
    <dbReference type="NCBI Taxonomy" id="2802976"/>
    <lineage>
        <taxon>Bacteria</taxon>
        <taxon>Bacillati</taxon>
        <taxon>Actinomycetota</taxon>
        <taxon>Actinomycetes</taxon>
        <taxon>Micromonosporales</taxon>
        <taxon>Micromonosporaceae</taxon>
        <taxon>Paractinoplanes</taxon>
    </lineage>
</organism>
<dbReference type="Pfam" id="PF13466">
    <property type="entry name" value="STAS_2"/>
    <property type="match status" value="1"/>
</dbReference>
<sequence length="168" mass="18034">MTAAPEGFAGRWCHWDSGSDGVPRFIAVGDLDRDCCSRLAAALNAVAPGSTAAVEIDMADATLLDAAAARVLIDYHNAARSRGGQVRVIHADGMVRHVLDILWPARPGEHPVRVPVQSARRRSASLAELFAVTSEINAAAHDTVARSRALRAEMLRRQRSDHGRLPGD</sequence>
<accession>A0ABS1VR43</accession>